<reference evidence="1" key="1">
    <citation type="submission" date="2020-04" db="EMBL/GenBank/DDBJ databases">
        <authorList>
            <person name="Alioto T."/>
            <person name="Alioto T."/>
            <person name="Gomez Garrido J."/>
        </authorList>
    </citation>
    <scope>NUCLEOTIDE SEQUENCE</scope>
    <source>
        <strain evidence="1">A484AB</strain>
    </source>
</reference>
<name>A0A6S7FPI6_PARCT</name>
<evidence type="ECO:0000313" key="1">
    <source>
        <dbReference type="EMBL" id="CAB3977919.1"/>
    </source>
</evidence>
<protein>
    <submittedName>
        <fullName evidence="1">Uncharacterized protein</fullName>
    </submittedName>
</protein>
<dbReference type="AlphaFoldDB" id="A0A6S7FPI6"/>
<comment type="caution">
    <text evidence="1">The sequence shown here is derived from an EMBL/GenBank/DDBJ whole genome shotgun (WGS) entry which is preliminary data.</text>
</comment>
<proteinExistence type="predicted"/>
<dbReference type="EMBL" id="CACRXK020000079">
    <property type="protein sequence ID" value="CAB3977919.1"/>
    <property type="molecule type" value="Genomic_DNA"/>
</dbReference>
<keyword evidence="2" id="KW-1185">Reference proteome</keyword>
<sequence length="323" mass="37425">MSMNKLGIWLNNKEYLCDVNEHTTCDEVIQLLIKPPVNEIPHSFEVNACEYKLDKLFAKQSDSSNNISNGSMDKSRQSHIPRKSRLDIVYDSRIQELSERISLLDSTIEIYDNTDFEDGLTDDEIIENQVTRMGMLLKKQSITIKSLSKRQNTCLHTEKIAKEKLLVELEKNYNQMSVFDDQLQQLQSTLDVLNQRSNKYEMNAEQYSNMRTKIHAIPCRSCSPELTRNNFTTDYENNHSKDMVNYTPSKLSEHGPYTANECQALGHDIYRQRDNLHFVEDINDNPRPSDVDIMDSNEKDILTRKEIISLTFGLKDQESSVLV</sequence>
<gene>
    <name evidence="1" type="ORF">PACLA_8A023119</name>
</gene>
<organism evidence="1 2">
    <name type="scientific">Paramuricea clavata</name>
    <name type="common">Red gorgonian</name>
    <name type="synonym">Violescent sea-whip</name>
    <dbReference type="NCBI Taxonomy" id="317549"/>
    <lineage>
        <taxon>Eukaryota</taxon>
        <taxon>Metazoa</taxon>
        <taxon>Cnidaria</taxon>
        <taxon>Anthozoa</taxon>
        <taxon>Octocorallia</taxon>
        <taxon>Malacalcyonacea</taxon>
        <taxon>Plexauridae</taxon>
        <taxon>Paramuricea</taxon>
    </lineage>
</organism>
<accession>A0A6S7FPI6</accession>
<dbReference type="Proteomes" id="UP001152795">
    <property type="component" value="Unassembled WGS sequence"/>
</dbReference>
<evidence type="ECO:0000313" key="2">
    <source>
        <dbReference type="Proteomes" id="UP001152795"/>
    </source>
</evidence>